<sequence>MEVKVIKKREVGPVHPLFDQDHILPLSHHDNDLNAHVNFPYLRAYVNNPNTTTAAAASNPVQVITEALSKALVSFYPYAGVPVIHATADCTLASLNYLDGLAETYMDASSRSWSSLVFCLGSSIHHSMCDGYGTFVFFNAMVEFSRGATQPLVQFVWDRASLSFHLTVKRPGRWFESVSPLKTIAWSSLRLHGKRSQGPISPRLNV</sequence>
<evidence type="ECO:0000313" key="2">
    <source>
        <dbReference type="EMBL" id="KAJ4977066.1"/>
    </source>
</evidence>
<dbReference type="Proteomes" id="UP001141806">
    <property type="component" value="Unassembled WGS sequence"/>
</dbReference>
<dbReference type="InterPro" id="IPR023213">
    <property type="entry name" value="CAT-like_dom_sf"/>
</dbReference>
<keyword evidence="3" id="KW-1185">Reference proteome</keyword>
<evidence type="ECO:0000313" key="3">
    <source>
        <dbReference type="Proteomes" id="UP001141806"/>
    </source>
</evidence>
<proteinExistence type="inferred from homology"/>
<accession>A0A9Q0KUR2</accession>
<evidence type="ECO:0000256" key="1">
    <source>
        <dbReference type="ARBA" id="ARBA00009861"/>
    </source>
</evidence>
<comment type="caution">
    <text evidence="2">The sequence shown here is derived from an EMBL/GenBank/DDBJ whole genome shotgun (WGS) entry which is preliminary data.</text>
</comment>
<dbReference type="InterPro" id="IPR050898">
    <property type="entry name" value="Plant_acyltransferase"/>
</dbReference>
<dbReference type="AlphaFoldDB" id="A0A9Q0KUR2"/>
<dbReference type="EMBL" id="JAMYWD010000003">
    <property type="protein sequence ID" value="KAJ4977066.1"/>
    <property type="molecule type" value="Genomic_DNA"/>
</dbReference>
<protein>
    <submittedName>
        <fullName evidence="2">Uncharacterized protein</fullName>
    </submittedName>
</protein>
<comment type="similarity">
    <text evidence="1">Belongs to the plant acyltransferase family.</text>
</comment>
<reference evidence="2" key="1">
    <citation type="journal article" date="2023" name="Plant J.">
        <title>The genome of the king protea, Protea cynaroides.</title>
        <authorList>
            <person name="Chang J."/>
            <person name="Duong T.A."/>
            <person name="Schoeman C."/>
            <person name="Ma X."/>
            <person name="Roodt D."/>
            <person name="Barker N."/>
            <person name="Li Z."/>
            <person name="Van de Peer Y."/>
            <person name="Mizrachi E."/>
        </authorList>
    </citation>
    <scope>NUCLEOTIDE SEQUENCE</scope>
    <source>
        <tissue evidence="2">Young leaves</tissue>
    </source>
</reference>
<dbReference type="PANTHER" id="PTHR31147">
    <property type="entry name" value="ACYL TRANSFERASE 4"/>
    <property type="match status" value="1"/>
</dbReference>
<dbReference type="PANTHER" id="PTHR31147:SF33">
    <property type="entry name" value="N-HYDROXYCINNAMOYL_BENZOYLTRANSFERASE, PUTATIVE-RELATED"/>
    <property type="match status" value="1"/>
</dbReference>
<dbReference type="Gene3D" id="3.30.559.10">
    <property type="entry name" value="Chloramphenicol acetyltransferase-like domain"/>
    <property type="match status" value="2"/>
</dbReference>
<dbReference type="OrthoDB" id="671439at2759"/>
<dbReference type="Pfam" id="PF02458">
    <property type="entry name" value="Transferase"/>
    <property type="match status" value="1"/>
</dbReference>
<name>A0A9Q0KUR2_9MAGN</name>
<organism evidence="2 3">
    <name type="scientific">Protea cynaroides</name>
    <dbReference type="NCBI Taxonomy" id="273540"/>
    <lineage>
        <taxon>Eukaryota</taxon>
        <taxon>Viridiplantae</taxon>
        <taxon>Streptophyta</taxon>
        <taxon>Embryophyta</taxon>
        <taxon>Tracheophyta</taxon>
        <taxon>Spermatophyta</taxon>
        <taxon>Magnoliopsida</taxon>
        <taxon>Proteales</taxon>
        <taxon>Proteaceae</taxon>
        <taxon>Protea</taxon>
    </lineage>
</organism>
<gene>
    <name evidence="2" type="ORF">NE237_002172</name>
</gene>